<dbReference type="EMBL" id="BTSX01000003">
    <property type="protein sequence ID" value="GMS90697.1"/>
    <property type="molecule type" value="Genomic_DNA"/>
</dbReference>
<reference evidence="1" key="1">
    <citation type="submission" date="2023-10" db="EMBL/GenBank/DDBJ databases">
        <title>Genome assembly of Pristionchus species.</title>
        <authorList>
            <person name="Yoshida K."/>
            <person name="Sommer R.J."/>
        </authorList>
    </citation>
    <scope>NUCLEOTIDE SEQUENCE</scope>
    <source>
        <strain evidence="1">RS0144</strain>
    </source>
</reference>
<gene>
    <name evidence="1" type="ORF">PENTCL1PPCAC_12872</name>
</gene>
<accession>A0AAV5T6X6</accession>
<evidence type="ECO:0000313" key="1">
    <source>
        <dbReference type="EMBL" id="GMS90697.1"/>
    </source>
</evidence>
<comment type="caution">
    <text evidence="1">The sequence shown here is derived from an EMBL/GenBank/DDBJ whole genome shotgun (WGS) entry which is preliminary data.</text>
</comment>
<keyword evidence="2" id="KW-1185">Reference proteome</keyword>
<evidence type="ECO:0000313" key="2">
    <source>
        <dbReference type="Proteomes" id="UP001432027"/>
    </source>
</evidence>
<protein>
    <submittedName>
        <fullName evidence="1">Uncharacterized protein</fullName>
    </submittedName>
</protein>
<sequence>MYTDFYMDQVKEITTFHKRMYDLFIETQVPMLNIQLDAMQSSFKPMFQAWYSTAQLSKDIHCAELEYLRSQCLPPLTEEECPITKFQHGVEWTSFLDAAHKKMIDYFEEIEHYREDERWKIQNRLYEHTKASEAWLRDIAENSEYPGASKAAYEAISKTELERYMQFSSERELEKCLQECKSDYQLLLEKNRSSLIESFDRASANCREVIDHCVGFGNSGSSDFIREMKKSEFSRIDHFETTARRYLETLGKKVQRSENKVRNIFVADVYDVFNNEMTQKLNGMIAE</sequence>
<proteinExistence type="predicted"/>
<organism evidence="1 2">
    <name type="scientific">Pristionchus entomophagus</name>
    <dbReference type="NCBI Taxonomy" id="358040"/>
    <lineage>
        <taxon>Eukaryota</taxon>
        <taxon>Metazoa</taxon>
        <taxon>Ecdysozoa</taxon>
        <taxon>Nematoda</taxon>
        <taxon>Chromadorea</taxon>
        <taxon>Rhabditida</taxon>
        <taxon>Rhabditina</taxon>
        <taxon>Diplogasteromorpha</taxon>
        <taxon>Diplogasteroidea</taxon>
        <taxon>Neodiplogasteridae</taxon>
        <taxon>Pristionchus</taxon>
    </lineage>
</organism>
<dbReference type="Proteomes" id="UP001432027">
    <property type="component" value="Unassembled WGS sequence"/>
</dbReference>
<name>A0AAV5T6X6_9BILA</name>
<dbReference type="AlphaFoldDB" id="A0AAV5T6X6"/>